<gene>
    <name evidence="1" type="ORF">ACFQDI_10085</name>
</gene>
<reference evidence="2" key="1">
    <citation type="journal article" date="2019" name="Int. J. Syst. Evol. Microbiol.">
        <title>The Global Catalogue of Microorganisms (GCM) 10K type strain sequencing project: providing services to taxonomists for standard genome sequencing and annotation.</title>
        <authorList>
            <consortium name="The Broad Institute Genomics Platform"/>
            <consortium name="The Broad Institute Genome Sequencing Center for Infectious Disease"/>
            <person name="Wu L."/>
            <person name="Ma J."/>
        </authorList>
    </citation>
    <scope>NUCLEOTIDE SEQUENCE [LARGE SCALE GENOMIC DNA]</scope>
    <source>
        <strain evidence="2">CGMCC 4.1469</strain>
    </source>
</reference>
<sequence>MTALLSEWSPSRPDWFRNEDQLDHVRAALHSRFADVRDQEECRYLMRLWWHLDTTTSEVSYDELAQVVSPQKLRRLDQLFDFMAARNYDAIDDWATKATREMVETLDR</sequence>
<name>A0ABW0KP69_9BACT</name>
<comment type="caution">
    <text evidence="1">The sequence shown here is derived from an EMBL/GenBank/DDBJ whole genome shotgun (WGS) entry which is preliminary data.</text>
</comment>
<evidence type="ECO:0000313" key="1">
    <source>
        <dbReference type="EMBL" id="MFC5455204.1"/>
    </source>
</evidence>
<dbReference type="Proteomes" id="UP001596052">
    <property type="component" value="Unassembled WGS sequence"/>
</dbReference>
<proteinExistence type="predicted"/>
<accession>A0ABW0KP69</accession>
<dbReference type="RefSeq" id="WP_377166056.1">
    <property type="nucleotide sequence ID" value="NZ_JBHSMQ010000003.1"/>
</dbReference>
<dbReference type="EMBL" id="JBHSMQ010000003">
    <property type="protein sequence ID" value="MFC5455204.1"/>
    <property type="molecule type" value="Genomic_DNA"/>
</dbReference>
<protein>
    <submittedName>
        <fullName evidence="1">Uncharacterized protein</fullName>
    </submittedName>
</protein>
<keyword evidence="2" id="KW-1185">Reference proteome</keyword>
<organism evidence="1 2">
    <name type="scientific">Prosthecobacter fluviatilis</name>
    <dbReference type="NCBI Taxonomy" id="445931"/>
    <lineage>
        <taxon>Bacteria</taxon>
        <taxon>Pseudomonadati</taxon>
        <taxon>Verrucomicrobiota</taxon>
        <taxon>Verrucomicrobiia</taxon>
        <taxon>Verrucomicrobiales</taxon>
        <taxon>Verrucomicrobiaceae</taxon>
        <taxon>Prosthecobacter</taxon>
    </lineage>
</organism>
<evidence type="ECO:0000313" key="2">
    <source>
        <dbReference type="Proteomes" id="UP001596052"/>
    </source>
</evidence>